<name>B1YC62_PYRNV</name>
<evidence type="ECO:0000313" key="2">
    <source>
        <dbReference type="Proteomes" id="UP000001694"/>
    </source>
</evidence>
<evidence type="ECO:0000313" key="1">
    <source>
        <dbReference type="EMBL" id="ACB40916.1"/>
    </source>
</evidence>
<dbReference type="KEGG" id="tne:Tneu_2002"/>
<protein>
    <submittedName>
        <fullName evidence="1">Uncharacterized protein</fullName>
    </submittedName>
</protein>
<gene>
    <name evidence="1" type="ordered locus">Tneu_2002</name>
</gene>
<dbReference type="AlphaFoldDB" id="B1YC62"/>
<dbReference type="RefSeq" id="WP_012351335.1">
    <property type="nucleotide sequence ID" value="NC_010525.1"/>
</dbReference>
<proteinExistence type="predicted"/>
<organism evidence="1 2">
    <name type="scientific">Pyrobaculum neutrophilum (strain DSM 2338 / JCM 9278 / NBRC 100436 / V24Sta)</name>
    <name type="common">Thermoproteus neutrophilus</name>
    <dbReference type="NCBI Taxonomy" id="444157"/>
    <lineage>
        <taxon>Archaea</taxon>
        <taxon>Thermoproteota</taxon>
        <taxon>Thermoprotei</taxon>
        <taxon>Thermoproteales</taxon>
        <taxon>Thermoproteaceae</taxon>
        <taxon>Pyrobaculum</taxon>
    </lineage>
</organism>
<dbReference type="OrthoDB" id="26896at2157"/>
<keyword evidence="2" id="KW-1185">Reference proteome</keyword>
<reference evidence="1" key="1">
    <citation type="submission" date="2008-03" db="EMBL/GenBank/DDBJ databases">
        <title>Complete sequence of Thermoproteus neutrophilus V24Sta.</title>
        <authorList>
            <consortium name="US DOE Joint Genome Institute"/>
            <person name="Copeland A."/>
            <person name="Lucas S."/>
            <person name="Lapidus A."/>
            <person name="Glavina del Rio T."/>
            <person name="Dalin E."/>
            <person name="Tice H."/>
            <person name="Bruce D."/>
            <person name="Goodwin L."/>
            <person name="Pitluck S."/>
            <person name="Sims D."/>
            <person name="Brettin T."/>
            <person name="Detter J.C."/>
            <person name="Han C."/>
            <person name="Kuske C.R."/>
            <person name="Schmutz J."/>
            <person name="Larimer F."/>
            <person name="Land M."/>
            <person name="Hauser L."/>
            <person name="Kyrpides N."/>
            <person name="Mikhailova N."/>
            <person name="Biddle J.F."/>
            <person name="Zhang Z."/>
            <person name="Fitz-Gibbon S.T."/>
            <person name="Lowe T.M."/>
            <person name="Saltikov C."/>
            <person name="House C.H."/>
            <person name="Richardson P."/>
        </authorList>
    </citation>
    <scope>NUCLEOTIDE SEQUENCE [LARGE SCALE GENOMIC DNA]</scope>
    <source>
        <strain evidence="1">V24Sta</strain>
    </source>
</reference>
<dbReference type="STRING" id="444157.Tneu_2002"/>
<sequence>MKSVVEEKMKNLSKLRVYMLVESTGPDISGEIGSFFSEALIRPMEVRAGGLHIAVTFLWSLLNRVAKQLEEAGEQVVDMEFGRGKTTILTKSGYVINILVKVRQNQYVSEIEGVVDVEESPFKIEDF</sequence>
<dbReference type="GeneID" id="6165988"/>
<dbReference type="HOGENOM" id="CLU_1998859_0_0_2"/>
<dbReference type="eggNOG" id="arCOG05449">
    <property type="taxonomic scope" value="Archaea"/>
</dbReference>
<dbReference type="Proteomes" id="UP000001694">
    <property type="component" value="Chromosome"/>
</dbReference>
<dbReference type="EMBL" id="CP001014">
    <property type="protein sequence ID" value="ACB40916.1"/>
    <property type="molecule type" value="Genomic_DNA"/>
</dbReference>
<accession>B1YC62</accession>